<proteinExistence type="predicted"/>
<dbReference type="AlphaFoldDB" id="A0AAV6XFK2"/>
<name>A0AAV6XFK2_9LAMI</name>
<dbReference type="EMBL" id="WHWC01000007">
    <property type="protein sequence ID" value="KAG8378904.1"/>
    <property type="molecule type" value="Genomic_DNA"/>
</dbReference>
<protein>
    <recommendedName>
        <fullName evidence="4">DUF4283 domain-containing protein</fullName>
    </recommendedName>
</protein>
<evidence type="ECO:0000256" key="1">
    <source>
        <dbReference type="SAM" id="MobiDB-lite"/>
    </source>
</evidence>
<feature type="compositionally biased region" description="Low complexity" evidence="1">
    <location>
        <begin position="18"/>
        <end position="33"/>
    </location>
</feature>
<dbReference type="PANTHER" id="PTHR31286">
    <property type="entry name" value="GLYCINE-RICH CELL WALL STRUCTURAL PROTEIN 1.8-LIKE"/>
    <property type="match status" value="1"/>
</dbReference>
<gene>
    <name evidence="2" type="ORF">BUALT_Bualt07G0033000</name>
</gene>
<evidence type="ECO:0000313" key="3">
    <source>
        <dbReference type="Proteomes" id="UP000826271"/>
    </source>
</evidence>
<dbReference type="Proteomes" id="UP000826271">
    <property type="component" value="Unassembled WGS sequence"/>
</dbReference>
<dbReference type="PANTHER" id="PTHR31286:SF165">
    <property type="entry name" value="DUF4283 DOMAIN-CONTAINING PROTEIN"/>
    <property type="match status" value="1"/>
</dbReference>
<keyword evidence="3" id="KW-1185">Reference proteome</keyword>
<comment type="caution">
    <text evidence="2">The sequence shown here is derived from an EMBL/GenBank/DDBJ whole genome shotgun (WGS) entry which is preliminary data.</text>
</comment>
<evidence type="ECO:0000313" key="2">
    <source>
        <dbReference type="EMBL" id="KAG8378904.1"/>
    </source>
</evidence>
<feature type="region of interest" description="Disordered" evidence="1">
    <location>
        <begin position="310"/>
        <end position="412"/>
    </location>
</feature>
<feature type="compositionally biased region" description="Acidic residues" evidence="1">
    <location>
        <begin position="355"/>
        <end position="366"/>
    </location>
</feature>
<sequence length="528" mass="59497">MEINTGAHRAPWSPPPSADNSNSSSADINNTSTETYATKLKGNPRPKELAARSAKKAFIHGVDTKIIRSSAIVNGRKAIFLSNEEDDFMAAPFQYALVGKFSHGYPTMTRLHAKFVALGINKGFKIDEATTEIDNPVVARICVEINVLDKLQPDIPIQIEGHTRFCKVQYEGIPEYCKICRHRGHSIASCYLRKAQEDVGNDKIEEDAIENNEFQEKGDLRDRLDKIRVKRPIVVPAEGSTSLSSMVAAKLPATSMLVKKANKDVLIPLENINLIGRMIWFFMKGNKEKQDCPTQNHDGQKTTHDSRKFVGANLGKNKSGKLGSRLRDEYTEDDEDGAIQPLTLGQDVVAPINGELEDSGESENSEDMWHEVSSRKHRRSTSLDDSANKRKGTSTAMNRMNTTNDTDYTNIEDDNSDDEVEVLKMFQVDIPDSSAYNYSTPRLIRLCISKNAWMTFGLIDKTKGKLKVRNNLVDELHVKLKWIRRNENSSGRQRSFAIKRGWHDSLKKSKKCRETIACSRYLRMKGSW</sequence>
<dbReference type="InterPro" id="IPR040256">
    <property type="entry name" value="At4g02000-like"/>
</dbReference>
<reference evidence="2" key="1">
    <citation type="submission" date="2019-10" db="EMBL/GenBank/DDBJ databases">
        <authorList>
            <person name="Zhang R."/>
            <person name="Pan Y."/>
            <person name="Wang J."/>
            <person name="Ma R."/>
            <person name="Yu S."/>
        </authorList>
    </citation>
    <scope>NUCLEOTIDE SEQUENCE</scope>
    <source>
        <strain evidence="2">LA-IB0</strain>
        <tissue evidence="2">Leaf</tissue>
    </source>
</reference>
<organism evidence="2 3">
    <name type="scientific">Buddleja alternifolia</name>
    <dbReference type="NCBI Taxonomy" id="168488"/>
    <lineage>
        <taxon>Eukaryota</taxon>
        <taxon>Viridiplantae</taxon>
        <taxon>Streptophyta</taxon>
        <taxon>Embryophyta</taxon>
        <taxon>Tracheophyta</taxon>
        <taxon>Spermatophyta</taxon>
        <taxon>Magnoliopsida</taxon>
        <taxon>eudicotyledons</taxon>
        <taxon>Gunneridae</taxon>
        <taxon>Pentapetalae</taxon>
        <taxon>asterids</taxon>
        <taxon>lamiids</taxon>
        <taxon>Lamiales</taxon>
        <taxon>Scrophulariaceae</taxon>
        <taxon>Buddlejeae</taxon>
        <taxon>Buddleja</taxon>
    </lineage>
</organism>
<evidence type="ECO:0008006" key="4">
    <source>
        <dbReference type="Google" id="ProtNLM"/>
    </source>
</evidence>
<accession>A0AAV6XFK2</accession>
<feature type="region of interest" description="Disordered" evidence="1">
    <location>
        <begin position="1"/>
        <end position="46"/>
    </location>
</feature>
<feature type="compositionally biased region" description="Polar residues" evidence="1">
    <location>
        <begin position="393"/>
        <end position="409"/>
    </location>
</feature>